<dbReference type="OrthoDB" id="6615390at2759"/>
<gene>
    <name evidence="2" type="ORF">MHI_LOCUS664460</name>
</gene>
<evidence type="ECO:0000313" key="3">
    <source>
        <dbReference type="Proteomes" id="UP000752696"/>
    </source>
</evidence>
<protein>
    <submittedName>
        <fullName evidence="2">Uncharacterized protein</fullName>
    </submittedName>
</protein>
<feature type="compositionally biased region" description="Polar residues" evidence="1">
    <location>
        <begin position="73"/>
        <end position="83"/>
    </location>
</feature>
<accession>A0A6V7HAH6</accession>
<organism evidence="2 3">
    <name type="scientific">Heterotrigona itama</name>
    <dbReference type="NCBI Taxonomy" id="395501"/>
    <lineage>
        <taxon>Eukaryota</taxon>
        <taxon>Metazoa</taxon>
        <taxon>Ecdysozoa</taxon>
        <taxon>Arthropoda</taxon>
        <taxon>Hexapoda</taxon>
        <taxon>Insecta</taxon>
        <taxon>Pterygota</taxon>
        <taxon>Neoptera</taxon>
        <taxon>Endopterygota</taxon>
        <taxon>Hymenoptera</taxon>
        <taxon>Apocrita</taxon>
        <taxon>Aculeata</taxon>
        <taxon>Apoidea</taxon>
        <taxon>Anthophila</taxon>
        <taxon>Apidae</taxon>
        <taxon>Heterotrigona</taxon>
    </lineage>
</organism>
<comment type="caution">
    <text evidence="2">The sequence shown here is derived from an EMBL/GenBank/DDBJ whole genome shotgun (WGS) entry which is preliminary data.</text>
</comment>
<sequence length="183" mass="20450">MIQRLSFQDEIASLSQNPNAPLKSKLQKMNPFLDKDGLLRIGERLKHSVLPFSQRHRIILPKSDVTDADDCSDSSQITSTFSRTEGAGPFPPPRETVEPSAESSDALVSPFERAEVLRRLRRMKNSSPGPDGVIYEDLKRADPDAAVLTALYNAMFPPGAYSSRMEAESDRAFVQERLSRRSE</sequence>
<evidence type="ECO:0000256" key="1">
    <source>
        <dbReference type="SAM" id="MobiDB-lite"/>
    </source>
</evidence>
<dbReference type="EMBL" id="CAJDYZ010009502">
    <property type="protein sequence ID" value="CAD1476683.1"/>
    <property type="molecule type" value="Genomic_DNA"/>
</dbReference>
<keyword evidence="3" id="KW-1185">Reference proteome</keyword>
<reference evidence="2" key="1">
    <citation type="submission" date="2020-07" db="EMBL/GenBank/DDBJ databases">
        <authorList>
            <person name="Nazaruddin N."/>
        </authorList>
    </citation>
    <scope>NUCLEOTIDE SEQUENCE</scope>
</reference>
<proteinExistence type="predicted"/>
<dbReference type="AlphaFoldDB" id="A0A6V7HAH6"/>
<evidence type="ECO:0000313" key="2">
    <source>
        <dbReference type="EMBL" id="CAD1476683.1"/>
    </source>
</evidence>
<dbReference type="Proteomes" id="UP000752696">
    <property type="component" value="Unassembled WGS sequence"/>
</dbReference>
<feature type="region of interest" description="Disordered" evidence="1">
    <location>
        <begin position="65"/>
        <end position="107"/>
    </location>
</feature>
<name>A0A6V7HAH6_9HYME</name>